<dbReference type="CDD" id="cd00082">
    <property type="entry name" value="HisKA"/>
    <property type="match status" value="1"/>
</dbReference>
<evidence type="ECO:0000313" key="10">
    <source>
        <dbReference type="EMBL" id="NVD43833.1"/>
    </source>
</evidence>
<dbReference type="SMART" id="SM00387">
    <property type="entry name" value="HATPase_c"/>
    <property type="match status" value="1"/>
</dbReference>
<evidence type="ECO:0000256" key="4">
    <source>
        <dbReference type="ARBA" id="ARBA00022679"/>
    </source>
</evidence>
<keyword evidence="8" id="KW-0902">Two-component regulatory system</keyword>
<dbReference type="SUPFAM" id="SSF47384">
    <property type="entry name" value="Homodimeric domain of signal transducing histidine kinase"/>
    <property type="match status" value="1"/>
</dbReference>
<keyword evidence="4" id="KW-0808">Transferase</keyword>
<dbReference type="InterPro" id="IPR000014">
    <property type="entry name" value="PAS"/>
</dbReference>
<dbReference type="GO" id="GO:0000155">
    <property type="term" value="F:phosphorelay sensor kinase activity"/>
    <property type="evidence" value="ECO:0007669"/>
    <property type="project" value="InterPro"/>
</dbReference>
<dbReference type="PRINTS" id="PR00344">
    <property type="entry name" value="BCTRLSENSOR"/>
</dbReference>
<comment type="catalytic activity">
    <reaction evidence="1">
        <text>ATP + protein L-histidine = ADP + protein N-phospho-L-histidine.</text>
        <dbReference type="EC" id="2.7.13.3"/>
    </reaction>
</comment>
<reference evidence="10 11" key="1">
    <citation type="submission" date="2020-06" db="EMBL/GenBank/DDBJ databases">
        <title>Altererythrobacter sp. HHU K3-1.</title>
        <authorList>
            <person name="Zhang D."/>
            <person name="Xue H."/>
        </authorList>
    </citation>
    <scope>NUCLEOTIDE SEQUENCE [LARGE SCALE GENOMIC DNA]</scope>
    <source>
        <strain evidence="10 11">HHU K3-1</strain>
    </source>
</reference>
<evidence type="ECO:0000256" key="8">
    <source>
        <dbReference type="ARBA" id="ARBA00023012"/>
    </source>
</evidence>
<keyword evidence="6" id="KW-0418">Kinase</keyword>
<dbReference type="PANTHER" id="PTHR43065:SF10">
    <property type="entry name" value="PEROXIDE STRESS-ACTIVATED HISTIDINE KINASE MAK3"/>
    <property type="match status" value="1"/>
</dbReference>
<dbReference type="InterPro" id="IPR036890">
    <property type="entry name" value="HATPase_C_sf"/>
</dbReference>
<dbReference type="Pfam" id="PF02518">
    <property type="entry name" value="HATPase_c"/>
    <property type="match status" value="1"/>
</dbReference>
<dbReference type="InterPro" id="IPR004358">
    <property type="entry name" value="Sig_transdc_His_kin-like_C"/>
</dbReference>
<evidence type="ECO:0000256" key="5">
    <source>
        <dbReference type="ARBA" id="ARBA00022741"/>
    </source>
</evidence>
<dbReference type="SMART" id="SM00388">
    <property type="entry name" value="HisKA"/>
    <property type="match status" value="1"/>
</dbReference>
<evidence type="ECO:0000256" key="1">
    <source>
        <dbReference type="ARBA" id="ARBA00000085"/>
    </source>
</evidence>
<dbReference type="GO" id="GO:0005524">
    <property type="term" value="F:ATP binding"/>
    <property type="evidence" value="ECO:0007669"/>
    <property type="project" value="UniProtKB-KW"/>
</dbReference>
<feature type="domain" description="Histidine kinase" evidence="9">
    <location>
        <begin position="129"/>
        <end position="354"/>
    </location>
</feature>
<keyword evidence="11" id="KW-1185">Reference proteome</keyword>
<dbReference type="SUPFAM" id="SSF55874">
    <property type="entry name" value="ATPase domain of HSP90 chaperone/DNA topoisomerase II/histidine kinase"/>
    <property type="match status" value="1"/>
</dbReference>
<evidence type="ECO:0000259" key="9">
    <source>
        <dbReference type="PROSITE" id="PS50109"/>
    </source>
</evidence>
<gene>
    <name evidence="10" type="ORF">HUV48_02225</name>
</gene>
<dbReference type="InterPro" id="IPR036097">
    <property type="entry name" value="HisK_dim/P_sf"/>
</dbReference>
<evidence type="ECO:0000313" key="11">
    <source>
        <dbReference type="Proteomes" id="UP000561438"/>
    </source>
</evidence>
<evidence type="ECO:0000256" key="6">
    <source>
        <dbReference type="ARBA" id="ARBA00022777"/>
    </source>
</evidence>
<protein>
    <recommendedName>
        <fullName evidence="2">histidine kinase</fullName>
        <ecNumber evidence="2">2.7.13.3</ecNumber>
    </recommendedName>
</protein>
<dbReference type="CDD" id="cd00130">
    <property type="entry name" value="PAS"/>
    <property type="match status" value="1"/>
</dbReference>
<comment type="caution">
    <text evidence="10">The sequence shown here is derived from an EMBL/GenBank/DDBJ whole genome shotgun (WGS) entry which is preliminary data.</text>
</comment>
<dbReference type="PANTHER" id="PTHR43065">
    <property type="entry name" value="SENSOR HISTIDINE KINASE"/>
    <property type="match status" value="1"/>
</dbReference>
<dbReference type="InterPro" id="IPR005467">
    <property type="entry name" value="His_kinase_dom"/>
</dbReference>
<dbReference type="InterPro" id="IPR003594">
    <property type="entry name" value="HATPase_dom"/>
</dbReference>
<dbReference type="Proteomes" id="UP000561438">
    <property type="component" value="Unassembled WGS sequence"/>
</dbReference>
<name>A0A850H1L9_9SPHN</name>
<dbReference type="InterPro" id="IPR003661">
    <property type="entry name" value="HisK_dim/P_dom"/>
</dbReference>
<dbReference type="InterPro" id="IPR035965">
    <property type="entry name" value="PAS-like_dom_sf"/>
</dbReference>
<dbReference type="EMBL" id="JABWGV010000001">
    <property type="protein sequence ID" value="NVD43833.1"/>
    <property type="molecule type" value="Genomic_DNA"/>
</dbReference>
<evidence type="ECO:0000256" key="3">
    <source>
        <dbReference type="ARBA" id="ARBA00022553"/>
    </source>
</evidence>
<dbReference type="RefSeq" id="WP_176266129.1">
    <property type="nucleotide sequence ID" value="NZ_JABWGV010000001.1"/>
</dbReference>
<keyword evidence="5" id="KW-0547">Nucleotide-binding</keyword>
<dbReference type="AlphaFoldDB" id="A0A850H1L9"/>
<accession>A0A850H1L9</accession>
<keyword evidence="3" id="KW-0597">Phosphoprotein</keyword>
<dbReference type="PROSITE" id="PS50109">
    <property type="entry name" value="HIS_KIN"/>
    <property type="match status" value="1"/>
</dbReference>
<evidence type="ECO:0000256" key="7">
    <source>
        <dbReference type="ARBA" id="ARBA00022840"/>
    </source>
</evidence>
<dbReference type="Pfam" id="PF00989">
    <property type="entry name" value="PAS"/>
    <property type="match status" value="1"/>
</dbReference>
<dbReference type="Pfam" id="PF00512">
    <property type="entry name" value="HisKA"/>
    <property type="match status" value="1"/>
</dbReference>
<dbReference type="SMART" id="SM00091">
    <property type="entry name" value="PAS"/>
    <property type="match status" value="1"/>
</dbReference>
<dbReference type="Gene3D" id="1.10.287.130">
    <property type="match status" value="1"/>
</dbReference>
<dbReference type="EC" id="2.7.13.3" evidence="2"/>
<dbReference type="Gene3D" id="3.30.450.20">
    <property type="entry name" value="PAS domain"/>
    <property type="match status" value="1"/>
</dbReference>
<organism evidence="10 11">
    <name type="scientific">Qipengyuania atrilutea</name>
    <dbReference type="NCBI Taxonomy" id="2744473"/>
    <lineage>
        <taxon>Bacteria</taxon>
        <taxon>Pseudomonadati</taxon>
        <taxon>Pseudomonadota</taxon>
        <taxon>Alphaproteobacteria</taxon>
        <taxon>Sphingomonadales</taxon>
        <taxon>Erythrobacteraceae</taxon>
        <taxon>Qipengyuania</taxon>
    </lineage>
</organism>
<dbReference type="Gene3D" id="3.30.565.10">
    <property type="entry name" value="Histidine kinase-like ATPase, C-terminal domain"/>
    <property type="match status" value="1"/>
</dbReference>
<dbReference type="GO" id="GO:0006355">
    <property type="term" value="P:regulation of DNA-templated transcription"/>
    <property type="evidence" value="ECO:0007669"/>
    <property type="project" value="InterPro"/>
</dbReference>
<dbReference type="InterPro" id="IPR013767">
    <property type="entry name" value="PAS_fold"/>
</dbReference>
<proteinExistence type="predicted"/>
<evidence type="ECO:0000256" key="2">
    <source>
        <dbReference type="ARBA" id="ARBA00012438"/>
    </source>
</evidence>
<dbReference type="SUPFAM" id="SSF55785">
    <property type="entry name" value="PYP-like sensor domain (PAS domain)"/>
    <property type="match status" value="1"/>
</dbReference>
<sequence length="364" mass="39674">MSDLPDARTQLSGLIFAVLLLDEDLCVIEANPSAEDLFGKSEKRLQRHNIVDLLDIGDLRMSRELRRGDMRLVARAVSARIEGREVLLNITVSPVATEPNWLVMTLSEIASNQMGDYGESAAKPAAPNILAHEIKNPLSAIRGAGQLLSRKLAENERSLANLIVSEADRIADVIDRMQQLGSTSREALSACNPHSAIRNALRTVKTAQDTLDGEPFIFVEEFDPSLPPVLAQPQALEQVLINLFANACDAGRAAGEHSVSVRTRFVSGSVFKAIRLGKATHLPVEISIVDRGAGIDRELAERVFEPFVSSKPHGQGLGLALARKLIEDMNGRISHERLDRTGETVFRVFLPVAKATTNAQESGR</sequence>
<keyword evidence="7" id="KW-0067">ATP-binding</keyword>